<evidence type="ECO:0000259" key="1">
    <source>
        <dbReference type="Pfam" id="PF00931"/>
    </source>
</evidence>
<reference evidence="2 3" key="1">
    <citation type="journal article" date="2023" name="Plants (Basel)">
        <title>Bridging the Gap: Combining Genomics and Transcriptomics Approaches to Understand Stylosanthes scabra, an Orphan Legume from the Brazilian Caatinga.</title>
        <authorList>
            <person name="Ferreira-Neto J.R.C."/>
            <person name="da Silva M.D."/>
            <person name="Binneck E."/>
            <person name="de Melo N.F."/>
            <person name="da Silva R.H."/>
            <person name="de Melo A.L.T.M."/>
            <person name="Pandolfi V."/>
            <person name="Bustamante F.O."/>
            <person name="Brasileiro-Vidal A.C."/>
            <person name="Benko-Iseppon A.M."/>
        </authorList>
    </citation>
    <scope>NUCLEOTIDE SEQUENCE [LARGE SCALE GENOMIC DNA]</scope>
    <source>
        <tissue evidence="2">Leaves</tissue>
    </source>
</reference>
<comment type="caution">
    <text evidence="2">The sequence shown here is derived from an EMBL/GenBank/DDBJ whole genome shotgun (WGS) entry which is preliminary data.</text>
</comment>
<sequence>MSIFLQEEMKNPELQQILKAKDLLQKIVKNCYIERQNSPSFPAMKNVVRELVSKLTTNSGNLLTLSIVGMKGVGKKTLAVAEAIYYNKDVANHFPIHVWVAEGAASKLKVLQMKQDGTTDHLMLPITEELIPETGVTNGSRILLTTPLKNIASYVDTCGAPHQIRLLTREDSWTLFQKVTVTVKAEKNSQGEKLARKVVARCGGLPLVVVSIGFQLSVKHSLNENTCGHCLIKSTMAITKFHGCKLGRISNMN</sequence>
<gene>
    <name evidence="2" type="ORF">PIB30_059082</name>
</gene>
<feature type="domain" description="NB-ARC" evidence="1">
    <location>
        <begin position="46"/>
        <end position="111"/>
    </location>
</feature>
<dbReference type="PANTHER" id="PTHR23155">
    <property type="entry name" value="DISEASE RESISTANCE PROTEIN RP"/>
    <property type="match status" value="1"/>
</dbReference>
<organism evidence="2 3">
    <name type="scientific">Stylosanthes scabra</name>
    <dbReference type="NCBI Taxonomy" id="79078"/>
    <lineage>
        <taxon>Eukaryota</taxon>
        <taxon>Viridiplantae</taxon>
        <taxon>Streptophyta</taxon>
        <taxon>Embryophyta</taxon>
        <taxon>Tracheophyta</taxon>
        <taxon>Spermatophyta</taxon>
        <taxon>Magnoliopsida</taxon>
        <taxon>eudicotyledons</taxon>
        <taxon>Gunneridae</taxon>
        <taxon>Pentapetalae</taxon>
        <taxon>rosids</taxon>
        <taxon>fabids</taxon>
        <taxon>Fabales</taxon>
        <taxon>Fabaceae</taxon>
        <taxon>Papilionoideae</taxon>
        <taxon>50 kb inversion clade</taxon>
        <taxon>dalbergioids sensu lato</taxon>
        <taxon>Dalbergieae</taxon>
        <taxon>Pterocarpus clade</taxon>
        <taxon>Stylosanthes</taxon>
    </lineage>
</organism>
<protein>
    <recommendedName>
        <fullName evidence="1">NB-ARC domain-containing protein</fullName>
    </recommendedName>
</protein>
<proteinExistence type="predicted"/>
<dbReference type="InterPro" id="IPR002182">
    <property type="entry name" value="NB-ARC"/>
</dbReference>
<dbReference type="InterPro" id="IPR027417">
    <property type="entry name" value="P-loop_NTPase"/>
</dbReference>
<dbReference type="Pfam" id="PF00931">
    <property type="entry name" value="NB-ARC"/>
    <property type="match status" value="2"/>
</dbReference>
<feature type="domain" description="NB-ARC" evidence="1">
    <location>
        <begin position="136"/>
        <end position="182"/>
    </location>
</feature>
<accession>A0ABU6TMC0</accession>
<dbReference type="InterPro" id="IPR044974">
    <property type="entry name" value="Disease_R_plants"/>
</dbReference>
<evidence type="ECO:0000313" key="3">
    <source>
        <dbReference type="Proteomes" id="UP001341840"/>
    </source>
</evidence>
<dbReference type="SUPFAM" id="SSF52540">
    <property type="entry name" value="P-loop containing nucleoside triphosphate hydrolases"/>
    <property type="match status" value="1"/>
</dbReference>
<dbReference type="Proteomes" id="UP001341840">
    <property type="component" value="Unassembled WGS sequence"/>
</dbReference>
<dbReference type="PRINTS" id="PR00364">
    <property type="entry name" value="DISEASERSIST"/>
</dbReference>
<dbReference type="Gene3D" id="3.40.50.300">
    <property type="entry name" value="P-loop containing nucleotide triphosphate hydrolases"/>
    <property type="match status" value="1"/>
</dbReference>
<evidence type="ECO:0000313" key="2">
    <source>
        <dbReference type="EMBL" id="MED6149083.1"/>
    </source>
</evidence>
<dbReference type="PANTHER" id="PTHR23155:SF955">
    <property type="entry name" value="AAA+ ATPASE DOMAIN-CONTAINING PROTEIN"/>
    <property type="match status" value="1"/>
</dbReference>
<dbReference type="InterPro" id="IPR042197">
    <property type="entry name" value="Apaf_helical"/>
</dbReference>
<dbReference type="EMBL" id="JASCZI010091125">
    <property type="protein sequence ID" value="MED6149083.1"/>
    <property type="molecule type" value="Genomic_DNA"/>
</dbReference>
<keyword evidence="3" id="KW-1185">Reference proteome</keyword>
<name>A0ABU6TMC0_9FABA</name>
<dbReference type="Gene3D" id="1.10.8.430">
    <property type="entry name" value="Helical domain of apoptotic protease-activating factors"/>
    <property type="match status" value="1"/>
</dbReference>